<keyword evidence="3" id="KW-0227">DNA damage</keyword>
<evidence type="ECO:0000259" key="10">
    <source>
        <dbReference type="PROSITE" id="PS51068"/>
    </source>
</evidence>
<gene>
    <name evidence="11" type="ORF">IRJ18_02870</name>
</gene>
<evidence type="ECO:0000256" key="9">
    <source>
        <dbReference type="ARBA" id="ARBA00023295"/>
    </source>
</evidence>
<evidence type="ECO:0000256" key="1">
    <source>
        <dbReference type="ARBA" id="ARBA00001668"/>
    </source>
</evidence>
<dbReference type="Gene3D" id="3.20.190.10">
    <property type="entry name" value="MutM-like, N-terminal"/>
    <property type="match status" value="1"/>
</dbReference>
<dbReference type="SUPFAM" id="SSF81624">
    <property type="entry name" value="N-terminal domain of MutM-like DNA repair proteins"/>
    <property type="match status" value="1"/>
</dbReference>
<evidence type="ECO:0000256" key="3">
    <source>
        <dbReference type="ARBA" id="ARBA00022763"/>
    </source>
</evidence>
<comment type="caution">
    <text evidence="11">The sequence shown here is derived from an EMBL/GenBank/DDBJ whole genome shotgun (WGS) entry which is preliminary data.</text>
</comment>
<feature type="domain" description="Formamidopyrimidine-DNA glycosylase catalytic" evidence="10">
    <location>
        <begin position="2"/>
        <end position="113"/>
    </location>
</feature>
<dbReference type="PANTHER" id="PTHR22993">
    <property type="entry name" value="FORMAMIDOPYRIMIDINE-DNA GLYCOSYLASE"/>
    <property type="match status" value="1"/>
</dbReference>
<evidence type="ECO:0000256" key="5">
    <source>
        <dbReference type="ARBA" id="ARBA00023125"/>
    </source>
</evidence>
<dbReference type="Pfam" id="PF01149">
    <property type="entry name" value="Fapy_DNA_glyco"/>
    <property type="match status" value="1"/>
</dbReference>
<evidence type="ECO:0000313" key="11">
    <source>
        <dbReference type="EMBL" id="MBE9665290.1"/>
    </source>
</evidence>
<comment type="catalytic activity">
    <reaction evidence="1">
        <text>Hydrolysis of DNA containing ring-opened 7-methylguanine residues, releasing 2,6-diamino-4-hydroxy-5-(N-methyl)formamidopyrimidine.</text>
        <dbReference type="EC" id="3.2.2.23"/>
    </reaction>
</comment>
<dbReference type="RefSeq" id="WP_194104691.1">
    <property type="nucleotide sequence ID" value="NZ_JADFFM010000001.1"/>
</dbReference>
<dbReference type="InterPro" id="IPR010979">
    <property type="entry name" value="Ribosomal_uS13-like_H2TH"/>
</dbReference>
<dbReference type="Proteomes" id="UP000632774">
    <property type="component" value="Unassembled WGS sequence"/>
</dbReference>
<proteinExistence type="inferred from homology"/>
<dbReference type="PROSITE" id="PS51068">
    <property type="entry name" value="FPG_CAT"/>
    <property type="match status" value="1"/>
</dbReference>
<dbReference type="SMART" id="SM01232">
    <property type="entry name" value="H2TH"/>
    <property type="match status" value="1"/>
</dbReference>
<dbReference type="InterPro" id="IPR015886">
    <property type="entry name" value="H2TH_FPG"/>
</dbReference>
<dbReference type="PANTHER" id="PTHR22993:SF9">
    <property type="entry name" value="FORMAMIDOPYRIMIDINE-DNA GLYCOSYLASE"/>
    <property type="match status" value="1"/>
</dbReference>
<dbReference type="Gene3D" id="1.10.8.50">
    <property type="match status" value="1"/>
</dbReference>
<evidence type="ECO:0000256" key="6">
    <source>
        <dbReference type="ARBA" id="ARBA00023204"/>
    </source>
</evidence>
<keyword evidence="4" id="KW-0378">Hydrolase</keyword>
<accession>A0ABR9XDY4</accession>
<dbReference type="InterPro" id="IPR012319">
    <property type="entry name" value="FPG_cat"/>
</dbReference>
<keyword evidence="9" id="KW-0326">Glycosidase</keyword>
<evidence type="ECO:0000256" key="2">
    <source>
        <dbReference type="ARBA" id="ARBA00009409"/>
    </source>
</evidence>
<name>A0ABR9XDY4_9SPHI</name>
<keyword evidence="7" id="KW-0456">Lyase</keyword>
<keyword evidence="8" id="KW-0511">Multifunctional enzyme</keyword>
<organism evidence="11 12">
    <name type="scientific">Mucilaginibacter boryungensis</name>
    <dbReference type="NCBI Taxonomy" id="768480"/>
    <lineage>
        <taxon>Bacteria</taxon>
        <taxon>Pseudomonadati</taxon>
        <taxon>Bacteroidota</taxon>
        <taxon>Sphingobacteriia</taxon>
        <taxon>Sphingobacteriales</taxon>
        <taxon>Sphingobacteriaceae</taxon>
        <taxon>Mucilaginibacter</taxon>
    </lineage>
</organism>
<dbReference type="EMBL" id="JADFFM010000001">
    <property type="protein sequence ID" value="MBE9665290.1"/>
    <property type="molecule type" value="Genomic_DNA"/>
</dbReference>
<dbReference type="SUPFAM" id="SSF46946">
    <property type="entry name" value="S13-like H2TH domain"/>
    <property type="match status" value="1"/>
</dbReference>
<evidence type="ECO:0000256" key="8">
    <source>
        <dbReference type="ARBA" id="ARBA00023268"/>
    </source>
</evidence>
<dbReference type="SMART" id="SM00898">
    <property type="entry name" value="Fapy_DNA_glyco"/>
    <property type="match status" value="1"/>
</dbReference>
<evidence type="ECO:0000313" key="12">
    <source>
        <dbReference type="Proteomes" id="UP000632774"/>
    </source>
</evidence>
<protein>
    <submittedName>
        <fullName evidence="11">Fpg/Nei family DNA glycosylase</fullName>
    </submittedName>
</protein>
<sequence length="258" mass="29348">MPELPDLQVFSHNLTKALKGKKVKRVEVHNTKKLNVSSKELSAALEGKTLNRVERSGKELHVHFSGDQVLGLHLMLNGKLYLFKEKNEQKYTIIEILFDDDSGLVMTDFQGIATPTLNPKETDVPDALSDELDLKYLLAQLQKKKTAVKNMLMDQHIVRGIGNAYADEILWDAKISPFSIARQIPEEKVKELLKSIKNVLKDAEKQILKTHPDIIAGEVRDFMLVHNSKKKETPGGHKIHQKPIASRKTYYTDEQVEY</sequence>
<dbReference type="InterPro" id="IPR035937">
    <property type="entry name" value="FPG_N"/>
</dbReference>
<keyword evidence="5" id="KW-0238">DNA-binding</keyword>
<comment type="similarity">
    <text evidence="2">Belongs to the FPG family.</text>
</comment>
<dbReference type="Pfam" id="PF06831">
    <property type="entry name" value="H2TH"/>
    <property type="match status" value="1"/>
</dbReference>
<reference evidence="11 12" key="1">
    <citation type="submission" date="2020-10" db="EMBL/GenBank/DDBJ databases">
        <title>Mucilaginibacter mali sp. nov., isolated from rhizosphere soil of apple orchard.</title>
        <authorList>
            <person name="Lee J.-S."/>
            <person name="Kim H.S."/>
            <person name="Kim J.-S."/>
        </authorList>
    </citation>
    <scope>NUCLEOTIDE SEQUENCE [LARGE SCALE GENOMIC DNA]</scope>
    <source>
        <strain evidence="11 12">KCTC 23157</strain>
    </source>
</reference>
<keyword evidence="6" id="KW-0234">DNA repair</keyword>
<keyword evidence="12" id="KW-1185">Reference proteome</keyword>
<evidence type="ECO:0000256" key="4">
    <source>
        <dbReference type="ARBA" id="ARBA00022801"/>
    </source>
</evidence>
<evidence type="ECO:0000256" key="7">
    <source>
        <dbReference type="ARBA" id="ARBA00023239"/>
    </source>
</evidence>